<keyword evidence="4" id="KW-1185">Reference proteome</keyword>
<feature type="chain" id="PRO_5047454643" evidence="1">
    <location>
        <begin position="39"/>
        <end position="160"/>
    </location>
</feature>
<feature type="signal peptide" evidence="1">
    <location>
        <begin position="1"/>
        <end position="38"/>
    </location>
</feature>
<evidence type="ECO:0000313" key="3">
    <source>
        <dbReference type="EMBL" id="MDS1269547.1"/>
    </source>
</evidence>
<name>A0ABU2H2L9_9ACTN</name>
<comment type="caution">
    <text evidence="3">The sequence shown here is derived from an EMBL/GenBank/DDBJ whole genome shotgun (WGS) entry which is preliminary data.</text>
</comment>
<dbReference type="EMBL" id="JAVLVT010000001">
    <property type="protein sequence ID" value="MDS1269547.1"/>
    <property type="molecule type" value="Genomic_DNA"/>
</dbReference>
<dbReference type="RefSeq" id="WP_310911012.1">
    <property type="nucleotide sequence ID" value="NZ_JAVLVT010000001.1"/>
</dbReference>
<dbReference type="Pfam" id="PF13845">
    <property type="entry name" value="Septum_form"/>
    <property type="match status" value="1"/>
</dbReference>
<evidence type="ECO:0000259" key="2">
    <source>
        <dbReference type="Pfam" id="PF13845"/>
    </source>
</evidence>
<evidence type="ECO:0000313" key="4">
    <source>
        <dbReference type="Proteomes" id="UP001250214"/>
    </source>
</evidence>
<dbReference type="Proteomes" id="UP001250214">
    <property type="component" value="Unassembled WGS sequence"/>
</dbReference>
<keyword evidence="1" id="KW-0732">Signal</keyword>
<feature type="domain" description="Septum formation-related" evidence="2">
    <location>
        <begin position="49"/>
        <end position="147"/>
    </location>
</feature>
<sequence>MPSPYSRCRPFPVGRTPVATLAAAAAAIVTMTGCGLLAAQSDVLNLDVGDCIADQNLQGEISDIELVHCEDPHFFEVYAVRELPDGPYPGDQHIATEADEFCYTEFAPFIGNDYETSVIEFDHLTPTEQSWDRVNDRDLVCLAFELDGSQVEGTLQNANR</sequence>
<evidence type="ECO:0000256" key="1">
    <source>
        <dbReference type="SAM" id="SignalP"/>
    </source>
</evidence>
<dbReference type="PROSITE" id="PS51257">
    <property type="entry name" value="PROKAR_LIPOPROTEIN"/>
    <property type="match status" value="1"/>
</dbReference>
<proteinExistence type="predicted"/>
<organism evidence="3 4">
    <name type="scientific">Lipingzhangella rawalii</name>
    <dbReference type="NCBI Taxonomy" id="2055835"/>
    <lineage>
        <taxon>Bacteria</taxon>
        <taxon>Bacillati</taxon>
        <taxon>Actinomycetota</taxon>
        <taxon>Actinomycetes</taxon>
        <taxon>Streptosporangiales</taxon>
        <taxon>Nocardiopsidaceae</taxon>
        <taxon>Lipingzhangella</taxon>
    </lineage>
</organism>
<reference evidence="4" key="1">
    <citation type="submission" date="2023-07" db="EMBL/GenBank/DDBJ databases">
        <title>Novel species in the genus Lipingzhangella isolated from Sambhar Salt Lake.</title>
        <authorList>
            <person name="Jiya N."/>
            <person name="Kajale S."/>
            <person name="Sharma A."/>
        </authorList>
    </citation>
    <scope>NUCLEOTIDE SEQUENCE [LARGE SCALE GENOMIC DNA]</scope>
    <source>
        <strain evidence="4">LS1_29</strain>
    </source>
</reference>
<accession>A0ABU2H2L9</accession>
<gene>
    <name evidence="3" type="ORF">RIF23_04455</name>
</gene>
<dbReference type="InterPro" id="IPR026004">
    <property type="entry name" value="Septum_form"/>
</dbReference>
<protein>
    <submittedName>
        <fullName evidence="3">Septum formation family protein</fullName>
    </submittedName>
</protein>